<dbReference type="InterPro" id="IPR004090">
    <property type="entry name" value="Chemotax_Me-accpt_rcpt"/>
</dbReference>
<proteinExistence type="inferred from homology"/>
<evidence type="ECO:0000256" key="2">
    <source>
        <dbReference type="ARBA" id="ARBA00005695"/>
    </source>
</evidence>
<dbReference type="Gene3D" id="1.10.287.950">
    <property type="entry name" value="Methyl-accepting chemotaxis protein"/>
    <property type="match status" value="1"/>
</dbReference>
<dbReference type="InterPro" id="IPR004089">
    <property type="entry name" value="MCPsignal_dom"/>
</dbReference>
<dbReference type="PROSITE" id="PS01040">
    <property type="entry name" value="SBP_BACTERIAL_5"/>
    <property type="match status" value="1"/>
</dbReference>
<dbReference type="PROSITE" id="PS50111">
    <property type="entry name" value="CHEMOTAXIS_TRANSDUC_2"/>
    <property type="match status" value="1"/>
</dbReference>
<dbReference type="Proteomes" id="UP001224418">
    <property type="component" value="Unassembled WGS sequence"/>
</dbReference>
<evidence type="ECO:0000256" key="5">
    <source>
        <dbReference type="PROSITE-ProRule" id="PRU00284"/>
    </source>
</evidence>
<dbReference type="PRINTS" id="PR00260">
    <property type="entry name" value="CHEMTRNSDUCR"/>
</dbReference>
<accession>A0ABU0JWN4</accession>
<dbReference type="Pfam" id="PF00015">
    <property type="entry name" value="MCPsignal"/>
    <property type="match status" value="1"/>
</dbReference>
<evidence type="ECO:0000313" key="7">
    <source>
        <dbReference type="EMBL" id="MDQ0480563.1"/>
    </source>
</evidence>
<dbReference type="PANTHER" id="PTHR30290">
    <property type="entry name" value="PERIPLASMIC BINDING COMPONENT OF ABC TRANSPORTER"/>
    <property type="match status" value="1"/>
</dbReference>
<comment type="similarity">
    <text evidence="2">Belongs to the bacterial solute-binding protein 5 family.</text>
</comment>
<evidence type="ECO:0000256" key="3">
    <source>
        <dbReference type="ARBA" id="ARBA00022448"/>
    </source>
</evidence>
<organism evidence="7 8">
    <name type="scientific">Hathewaya limosa</name>
    <name type="common">Clostridium limosum</name>
    <dbReference type="NCBI Taxonomy" id="1536"/>
    <lineage>
        <taxon>Bacteria</taxon>
        <taxon>Bacillati</taxon>
        <taxon>Bacillota</taxon>
        <taxon>Clostridia</taxon>
        <taxon>Eubacteriales</taxon>
        <taxon>Clostridiaceae</taxon>
        <taxon>Hathewaya</taxon>
    </lineage>
</organism>
<dbReference type="RefSeq" id="WP_307356614.1">
    <property type="nucleotide sequence ID" value="NZ_BAAACJ010000010.1"/>
</dbReference>
<sequence length="817" mass="91924">MLKLFKSKQSPETEKIEFKEIDIPSTNPSSALLKHNHNIALEKLGTNLDHTDFSLLNLKEATERVFDSMTEQLKCIDNVSEELTVYSSLSQEVFSNTEESKQISENTVNTAVKGSDAMNNSLTAIQEIENSVISTKHIITNLTEKSKEVYSLIDIIKAISKQTNLLSLNASIEAARAGEFGKGFSVVAGEIKKLAQTSDDSAEQIARTIKDMEDSILESAKAMDICISKVEEGTEVSKNTKIVFNNIISAIESNKKTSDQINLAITEQVQSLDNILSSIENLKTISTKVSTLVEWLELNTNYTEASLDSLELVFNNLKSSSEKLLKTLEDTKGNLTSLNIFLPGQVASIDPIKGLDQISYEVVSCLHNGLLCINSKGDILPGVAKSWSLENDGVTWIFNIRKNIKFHNMKEITAEDVKFSLERLLDPKNSSGNSYFLSEIVGAKEFQNNECTSVKGIKIINSYCISIELVSPYSSILYNLANCCCAVICKQAYLNNNQIVGCGPFIFDPTNDSKLNIQLKAFYDYYGGSPYVDKLNFKYNKDSIVESFEKGDLDILKTDNPTLYKKLIKSQNININISPVLNLWYGGFTFDSSKPWCTNSEIRNAFNYAIDRNKIINELFNGLGSPAKGPFPEGLIKSNLKTIPCDKNYSKQIIRKYNLNNKEFKIAYFSYFKSLAEFIQQDLRDIGLNAKIYEEDYHNYFDKHTLTEKYDLFLFSWTADSLNVDIYIEALFHSHSQYNLGNYSNTTVDKLLSQGKEFLNPKAKNLQYLKIQELLMDDSPWLYLFSSNLAYMYKDTLSGVSVNPLGGISYENVMFNS</sequence>
<comment type="caution">
    <text evidence="7">The sequence shown here is derived from an EMBL/GenBank/DDBJ whole genome shotgun (WGS) entry which is preliminary data.</text>
</comment>
<evidence type="ECO:0000256" key="1">
    <source>
        <dbReference type="ARBA" id="ARBA00004193"/>
    </source>
</evidence>
<keyword evidence="5" id="KW-0807">Transducer</keyword>
<dbReference type="Gene3D" id="3.10.105.10">
    <property type="entry name" value="Dipeptide-binding Protein, Domain 3"/>
    <property type="match status" value="1"/>
</dbReference>
<comment type="subcellular location">
    <subcellularLocation>
        <location evidence="1">Cell membrane</location>
        <topology evidence="1">Lipid-anchor</topology>
    </subcellularLocation>
</comment>
<keyword evidence="8" id="KW-1185">Reference proteome</keyword>
<dbReference type="InterPro" id="IPR023765">
    <property type="entry name" value="SBP_5_CS"/>
</dbReference>
<dbReference type="SUPFAM" id="SSF58104">
    <property type="entry name" value="Methyl-accepting chemotaxis protein (MCP) signaling domain"/>
    <property type="match status" value="1"/>
</dbReference>
<evidence type="ECO:0000313" key="8">
    <source>
        <dbReference type="Proteomes" id="UP001224418"/>
    </source>
</evidence>
<evidence type="ECO:0000259" key="6">
    <source>
        <dbReference type="PROSITE" id="PS50111"/>
    </source>
</evidence>
<keyword evidence="4" id="KW-0732">Signal</keyword>
<name>A0ABU0JWN4_HATLI</name>
<gene>
    <name evidence="7" type="ORF">QOZ93_002311</name>
</gene>
<reference evidence="7 8" key="1">
    <citation type="submission" date="2023-07" db="EMBL/GenBank/DDBJ databases">
        <title>Genomic Encyclopedia of Type Strains, Phase IV (KMG-IV): sequencing the most valuable type-strain genomes for metagenomic binning, comparative biology and taxonomic classification.</title>
        <authorList>
            <person name="Goeker M."/>
        </authorList>
    </citation>
    <scope>NUCLEOTIDE SEQUENCE [LARGE SCALE GENOMIC DNA]</scope>
    <source>
        <strain evidence="7 8">DSM 1400</strain>
    </source>
</reference>
<dbReference type="EMBL" id="JAUSWN010000022">
    <property type="protein sequence ID" value="MDQ0480563.1"/>
    <property type="molecule type" value="Genomic_DNA"/>
</dbReference>
<evidence type="ECO:0000256" key="4">
    <source>
        <dbReference type="ARBA" id="ARBA00022729"/>
    </source>
</evidence>
<dbReference type="SUPFAM" id="SSF53850">
    <property type="entry name" value="Periplasmic binding protein-like II"/>
    <property type="match status" value="1"/>
</dbReference>
<dbReference type="Gene3D" id="3.40.190.10">
    <property type="entry name" value="Periplasmic binding protein-like II"/>
    <property type="match status" value="1"/>
</dbReference>
<dbReference type="InterPro" id="IPR000914">
    <property type="entry name" value="SBP_5_dom"/>
</dbReference>
<dbReference type="Pfam" id="PF00496">
    <property type="entry name" value="SBP_bac_5"/>
    <property type="match status" value="1"/>
</dbReference>
<dbReference type="InterPro" id="IPR039424">
    <property type="entry name" value="SBP_5"/>
</dbReference>
<dbReference type="CDD" id="cd11386">
    <property type="entry name" value="MCP_signal"/>
    <property type="match status" value="1"/>
</dbReference>
<dbReference type="PANTHER" id="PTHR30290:SF9">
    <property type="entry name" value="OLIGOPEPTIDE-BINDING PROTEIN APPA"/>
    <property type="match status" value="1"/>
</dbReference>
<feature type="domain" description="Methyl-accepting transducer" evidence="6">
    <location>
        <begin position="47"/>
        <end position="283"/>
    </location>
</feature>
<dbReference type="Gene3D" id="3.90.76.10">
    <property type="entry name" value="Dipeptide-binding Protein, Domain 1"/>
    <property type="match status" value="1"/>
</dbReference>
<dbReference type="CDD" id="cd00995">
    <property type="entry name" value="PBP2_NikA_DppA_OppA_like"/>
    <property type="match status" value="1"/>
</dbReference>
<protein>
    <submittedName>
        <fullName evidence="7">ABC-type transport system substrate-binding protein</fullName>
    </submittedName>
</protein>
<dbReference type="SMART" id="SM00283">
    <property type="entry name" value="MA"/>
    <property type="match status" value="1"/>
</dbReference>
<keyword evidence="3" id="KW-0813">Transport</keyword>